<dbReference type="RefSeq" id="WP_346135483.1">
    <property type="nucleotide sequence ID" value="NZ_BAABBE010000032.1"/>
</dbReference>
<keyword evidence="2" id="KW-1185">Reference proteome</keyword>
<reference evidence="2" key="1">
    <citation type="journal article" date="2019" name="Int. J. Syst. Evol. Microbiol.">
        <title>The Global Catalogue of Microorganisms (GCM) 10K type strain sequencing project: providing services to taxonomists for standard genome sequencing and annotation.</title>
        <authorList>
            <consortium name="The Broad Institute Genomics Platform"/>
            <consortium name="The Broad Institute Genome Sequencing Center for Infectious Disease"/>
            <person name="Wu L."/>
            <person name="Ma J."/>
        </authorList>
    </citation>
    <scope>NUCLEOTIDE SEQUENCE [LARGE SCALE GENOMIC DNA]</scope>
    <source>
        <strain evidence="2">JCM 17494</strain>
    </source>
</reference>
<protein>
    <recommendedName>
        <fullName evidence="3">Glyoxalase-like domain-containing protein</fullName>
    </recommendedName>
</protein>
<gene>
    <name evidence="1" type="ORF">GCM10022267_75570</name>
</gene>
<organism evidence="1 2">
    <name type="scientific">Lentzea roselyniae</name>
    <dbReference type="NCBI Taxonomy" id="531940"/>
    <lineage>
        <taxon>Bacteria</taxon>
        <taxon>Bacillati</taxon>
        <taxon>Actinomycetota</taxon>
        <taxon>Actinomycetes</taxon>
        <taxon>Pseudonocardiales</taxon>
        <taxon>Pseudonocardiaceae</taxon>
        <taxon>Lentzea</taxon>
    </lineage>
</organism>
<evidence type="ECO:0008006" key="3">
    <source>
        <dbReference type="Google" id="ProtNLM"/>
    </source>
</evidence>
<name>A0ABP7C616_9PSEU</name>
<sequence length="103" mass="11442">MGAITPAPIRDAARWYRENMAWPVVTTSQDVQLPLGRDTVAISVPGHLGERVLHHLEQGRGRTPVIITAHEWPRAVFLADPNGAVFARSDSPETCFTSTRRTR</sequence>
<dbReference type="EMBL" id="BAABBE010000032">
    <property type="protein sequence ID" value="GAA3677616.1"/>
    <property type="molecule type" value="Genomic_DNA"/>
</dbReference>
<accession>A0ABP7C616</accession>
<evidence type="ECO:0000313" key="1">
    <source>
        <dbReference type="EMBL" id="GAA3677616.1"/>
    </source>
</evidence>
<proteinExistence type="predicted"/>
<dbReference type="Proteomes" id="UP001500711">
    <property type="component" value="Unassembled WGS sequence"/>
</dbReference>
<comment type="caution">
    <text evidence="1">The sequence shown here is derived from an EMBL/GenBank/DDBJ whole genome shotgun (WGS) entry which is preliminary data.</text>
</comment>
<evidence type="ECO:0000313" key="2">
    <source>
        <dbReference type="Proteomes" id="UP001500711"/>
    </source>
</evidence>